<comment type="caution">
    <text evidence="2">The sequence shown here is derived from an EMBL/GenBank/DDBJ whole genome shotgun (WGS) entry which is preliminary data.</text>
</comment>
<dbReference type="Proteomes" id="UP000037510">
    <property type="component" value="Unassembled WGS sequence"/>
</dbReference>
<organism evidence="2 3">
    <name type="scientific">Operophtera brumata</name>
    <name type="common">Winter moth</name>
    <name type="synonym">Phalaena brumata</name>
    <dbReference type="NCBI Taxonomy" id="104452"/>
    <lineage>
        <taxon>Eukaryota</taxon>
        <taxon>Metazoa</taxon>
        <taxon>Ecdysozoa</taxon>
        <taxon>Arthropoda</taxon>
        <taxon>Hexapoda</taxon>
        <taxon>Insecta</taxon>
        <taxon>Pterygota</taxon>
        <taxon>Neoptera</taxon>
        <taxon>Endopterygota</taxon>
        <taxon>Lepidoptera</taxon>
        <taxon>Glossata</taxon>
        <taxon>Ditrysia</taxon>
        <taxon>Geometroidea</taxon>
        <taxon>Geometridae</taxon>
        <taxon>Larentiinae</taxon>
        <taxon>Operophtera</taxon>
    </lineage>
</organism>
<accession>A0A0L7LUK5</accession>
<feature type="region of interest" description="Disordered" evidence="1">
    <location>
        <begin position="1"/>
        <end position="25"/>
    </location>
</feature>
<name>A0A0L7LUK5_OPEBR</name>
<reference evidence="2 3" key="1">
    <citation type="journal article" date="2015" name="Genome Biol. Evol.">
        <title>The genome of winter moth (Operophtera brumata) provides a genomic perspective on sexual dimorphism and phenology.</title>
        <authorList>
            <person name="Derks M.F."/>
            <person name="Smit S."/>
            <person name="Salis L."/>
            <person name="Schijlen E."/>
            <person name="Bossers A."/>
            <person name="Mateman C."/>
            <person name="Pijl A.S."/>
            <person name="de Ridder D."/>
            <person name="Groenen M.A."/>
            <person name="Visser M.E."/>
            <person name="Megens H.J."/>
        </authorList>
    </citation>
    <scope>NUCLEOTIDE SEQUENCE [LARGE SCALE GENOMIC DNA]</scope>
    <source>
        <strain evidence="2">WM2013NL</strain>
        <tissue evidence="2">Head and thorax</tissue>
    </source>
</reference>
<sequence>MFDRARVAGTPVHGPIQNTNSMGPRHGGANECYGSGWRAAGREKLEELLFIVFNYLRRLDATDYIRAFDILMACSASRRELVFTILDFIAEKLGRQVLSSITAA</sequence>
<gene>
    <name evidence="2" type="ORF">OBRU01_00995</name>
</gene>
<keyword evidence="3" id="KW-1185">Reference proteome</keyword>
<proteinExistence type="predicted"/>
<protein>
    <submittedName>
        <fullName evidence="2">Uncharacterized protein</fullName>
    </submittedName>
</protein>
<evidence type="ECO:0000313" key="2">
    <source>
        <dbReference type="EMBL" id="KOB79142.1"/>
    </source>
</evidence>
<dbReference type="AlphaFoldDB" id="A0A0L7LUK5"/>
<evidence type="ECO:0000313" key="3">
    <source>
        <dbReference type="Proteomes" id="UP000037510"/>
    </source>
</evidence>
<dbReference type="EMBL" id="JTDY01000054">
    <property type="protein sequence ID" value="KOB79142.1"/>
    <property type="molecule type" value="Genomic_DNA"/>
</dbReference>
<evidence type="ECO:0000256" key="1">
    <source>
        <dbReference type="SAM" id="MobiDB-lite"/>
    </source>
</evidence>